<dbReference type="PANTHER" id="PTHR47926">
    <property type="entry name" value="PENTATRICOPEPTIDE REPEAT-CONTAINING PROTEIN"/>
    <property type="match status" value="1"/>
</dbReference>
<dbReference type="GO" id="GO:0009451">
    <property type="term" value="P:RNA modification"/>
    <property type="evidence" value="ECO:0007669"/>
    <property type="project" value="InterPro"/>
</dbReference>
<sequence>MERWDWGYVQCEEGQAALRMSKEMFSGVGVEPNDGLMRNWNRSPLMYLLQSRKNLVEPDLCKTIHSRVITKGFECNELVKNTLVDACAKCSLVELAWKLFEMSQSKDVVQ</sequence>
<reference evidence="2 3" key="1">
    <citation type="journal article" date="2020" name="IScience">
        <title>Genome Sequencing of the Endangered Kingdonia uniflora (Circaeasteraceae, Ranunculales) Reveals Potential Mechanisms of Evolutionary Specialization.</title>
        <authorList>
            <person name="Sun Y."/>
            <person name="Deng T."/>
            <person name="Zhang A."/>
            <person name="Moore M.J."/>
            <person name="Landis J.B."/>
            <person name="Lin N."/>
            <person name="Zhang H."/>
            <person name="Zhang X."/>
            <person name="Huang J."/>
            <person name="Zhang X."/>
            <person name="Sun H."/>
            <person name="Wang H."/>
        </authorList>
    </citation>
    <scope>NUCLEOTIDE SEQUENCE [LARGE SCALE GENOMIC DNA]</scope>
    <source>
        <strain evidence="2">TB1705</strain>
        <tissue evidence="2">Leaf</tissue>
    </source>
</reference>
<name>A0A7J7M0I3_9MAGN</name>
<organism evidence="2 3">
    <name type="scientific">Kingdonia uniflora</name>
    <dbReference type="NCBI Taxonomy" id="39325"/>
    <lineage>
        <taxon>Eukaryota</taxon>
        <taxon>Viridiplantae</taxon>
        <taxon>Streptophyta</taxon>
        <taxon>Embryophyta</taxon>
        <taxon>Tracheophyta</taxon>
        <taxon>Spermatophyta</taxon>
        <taxon>Magnoliopsida</taxon>
        <taxon>Ranunculales</taxon>
        <taxon>Circaeasteraceae</taxon>
        <taxon>Kingdonia</taxon>
    </lineage>
</organism>
<dbReference type="AlphaFoldDB" id="A0A7J7M0I3"/>
<keyword evidence="3" id="KW-1185">Reference proteome</keyword>
<dbReference type="Proteomes" id="UP000541444">
    <property type="component" value="Unassembled WGS sequence"/>
</dbReference>
<evidence type="ECO:0000313" key="3">
    <source>
        <dbReference type="Proteomes" id="UP000541444"/>
    </source>
</evidence>
<proteinExistence type="predicted"/>
<keyword evidence="1" id="KW-0677">Repeat</keyword>
<evidence type="ECO:0000313" key="2">
    <source>
        <dbReference type="EMBL" id="KAF6148396.1"/>
    </source>
</evidence>
<dbReference type="EMBL" id="JACGCM010001846">
    <property type="protein sequence ID" value="KAF6148396.1"/>
    <property type="molecule type" value="Genomic_DNA"/>
</dbReference>
<comment type="caution">
    <text evidence="2">The sequence shown here is derived from an EMBL/GenBank/DDBJ whole genome shotgun (WGS) entry which is preliminary data.</text>
</comment>
<evidence type="ECO:0008006" key="4">
    <source>
        <dbReference type="Google" id="ProtNLM"/>
    </source>
</evidence>
<gene>
    <name evidence="2" type="ORF">GIB67_036611</name>
</gene>
<accession>A0A7J7M0I3</accession>
<evidence type="ECO:0000256" key="1">
    <source>
        <dbReference type="ARBA" id="ARBA00022737"/>
    </source>
</evidence>
<dbReference type="GO" id="GO:0003723">
    <property type="term" value="F:RNA binding"/>
    <property type="evidence" value="ECO:0007669"/>
    <property type="project" value="InterPro"/>
</dbReference>
<protein>
    <recommendedName>
        <fullName evidence="4">Pentatricopeptide repeat-containing protein</fullName>
    </recommendedName>
</protein>
<dbReference type="Gene3D" id="1.25.40.10">
    <property type="entry name" value="Tetratricopeptide repeat domain"/>
    <property type="match status" value="1"/>
</dbReference>
<dbReference type="OrthoDB" id="185373at2759"/>
<dbReference type="InterPro" id="IPR002885">
    <property type="entry name" value="PPR_rpt"/>
</dbReference>
<dbReference type="InterPro" id="IPR011990">
    <property type="entry name" value="TPR-like_helical_dom_sf"/>
</dbReference>
<dbReference type="InterPro" id="IPR046960">
    <property type="entry name" value="PPR_At4g14850-like_plant"/>
</dbReference>
<dbReference type="NCBIfam" id="TIGR00756">
    <property type="entry name" value="PPR"/>
    <property type="match status" value="1"/>
</dbReference>